<organism evidence="3 4">
    <name type="scientific">Candidatus Brocadia sinica JPN1</name>
    <dbReference type="NCBI Taxonomy" id="1197129"/>
    <lineage>
        <taxon>Bacteria</taxon>
        <taxon>Pseudomonadati</taxon>
        <taxon>Planctomycetota</taxon>
        <taxon>Candidatus Brocadiia</taxon>
        <taxon>Candidatus Brocadiales</taxon>
        <taxon>Candidatus Brocadiaceae</taxon>
        <taxon>Candidatus Brocadia</taxon>
    </lineage>
</organism>
<sequence length="108" mass="12578">MIALKRKPTHPGEILKKDFLESLGLTQSQLAKEIHTTFRTINEIVNEKRNISPEMAVRLSRYFETSAELWLNLQSQYDLYIVTEKRGDSLKDIKPFRRPVKAGEMETV</sequence>
<accession>A0ABQ0JYT8</accession>
<dbReference type="Gene3D" id="1.10.260.40">
    <property type="entry name" value="lambda repressor-like DNA-binding domains"/>
    <property type="match status" value="1"/>
</dbReference>
<name>A0ABQ0JYT8_9BACT</name>
<keyword evidence="1" id="KW-0238">DNA-binding</keyword>
<dbReference type="NCBIfam" id="TIGR02607">
    <property type="entry name" value="antidote_HigA"/>
    <property type="match status" value="1"/>
</dbReference>
<dbReference type="CDD" id="cd00093">
    <property type="entry name" value="HTH_XRE"/>
    <property type="match status" value="1"/>
</dbReference>
<proteinExistence type="predicted"/>
<dbReference type="SUPFAM" id="SSF47413">
    <property type="entry name" value="lambda repressor-like DNA-binding domains"/>
    <property type="match status" value="1"/>
</dbReference>
<protein>
    <submittedName>
        <fullName evidence="3">Plasmid maintenance system antidote protein</fullName>
    </submittedName>
</protein>
<dbReference type="InterPro" id="IPR001387">
    <property type="entry name" value="Cro/C1-type_HTH"/>
</dbReference>
<evidence type="ECO:0000259" key="2">
    <source>
        <dbReference type="PROSITE" id="PS50943"/>
    </source>
</evidence>
<dbReference type="PROSITE" id="PS50943">
    <property type="entry name" value="HTH_CROC1"/>
    <property type="match status" value="1"/>
</dbReference>
<evidence type="ECO:0000256" key="1">
    <source>
        <dbReference type="ARBA" id="ARBA00023125"/>
    </source>
</evidence>
<dbReference type="EMBL" id="BAFN01000001">
    <property type="protein sequence ID" value="GAN33934.1"/>
    <property type="molecule type" value="Genomic_DNA"/>
</dbReference>
<evidence type="ECO:0000313" key="4">
    <source>
        <dbReference type="Proteomes" id="UP000032309"/>
    </source>
</evidence>
<gene>
    <name evidence="3" type="ORF">BROSI_A2469</name>
</gene>
<dbReference type="InterPro" id="IPR010982">
    <property type="entry name" value="Lambda_DNA-bd_dom_sf"/>
</dbReference>
<dbReference type="Pfam" id="PF01381">
    <property type="entry name" value="HTH_3"/>
    <property type="match status" value="1"/>
</dbReference>
<evidence type="ECO:0000313" key="3">
    <source>
        <dbReference type="EMBL" id="GAN33934.1"/>
    </source>
</evidence>
<keyword evidence="4" id="KW-1185">Reference proteome</keyword>
<dbReference type="SMART" id="SM00530">
    <property type="entry name" value="HTH_XRE"/>
    <property type="match status" value="1"/>
</dbReference>
<dbReference type="InterPro" id="IPR013430">
    <property type="entry name" value="Toxin_antidote_HigA"/>
</dbReference>
<comment type="caution">
    <text evidence="3">The sequence shown here is derived from an EMBL/GenBank/DDBJ whole genome shotgun (WGS) entry which is preliminary data.</text>
</comment>
<dbReference type="PANTHER" id="PTHR36924:SF1">
    <property type="entry name" value="ANTITOXIN HIGA-1"/>
    <property type="match status" value="1"/>
</dbReference>
<dbReference type="RefSeq" id="WP_052563997.1">
    <property type="nucleotide sequence ID" value="NZ_BAFN01000001.1"/>
</dbReference>
<dbReference type="PANTHER" id="PTHR36924">
    <property type="entry name" value="ANTITOXIN HIGA-1"/>
    <property type="match status" value="1"/>
</dbReference>
<dbReference type="Proteomes" id="UP000032309">
    <property type="component" value="Unassembled WGS sequence"/>
</dbReference>
<reference evidence="4" key="1">
    <citation type="journal article" date="2015" name="Genome Announc.">
        <title>Draft Genome Sequence of an Anaerobic Ammonium-Oxidizing Bacterium, "Candidatus Brocadia sinica".</title>
        <authorList>
            <person name="Oshiki M."/>
            <person name="Shinyako-Hata K."/>
            <person name="Satoh H."/>
            <person name="Okabe S."/>
        </authorList>
    </citation>
    <scope>NUCLEOTIDE SEQUENCE [LARGE SCALE GENOMIC DNA]</scope>
    <source>
        <strain evidence="4">JPN1</strain>
    </source>
</reference>
<feature type="domain" description="HTH cro/C1-type" evidence="2">
    <location>
        <begin position="17"/>
        <end position="70"/>
    </location>
</feature>